<evidence type="ECO:0000256" key="5">
    <source>
        <dbReference type="ARBA" id="ARBA00022664"/>
    </source>
</evidence>
<reference evidence="13" key="2">
    <citation type="submission" date="2018-05" db="EMBL/GenBank/DDBJ databases">
        <title>OgluRS3 (Oryza glumaepatula Reference Sequence Version 3).</title>
        <authorList>
            <person name="Zhang J."/>
            <person name="Kudrna D."/>
            <person name="Lee S."/>
            <person name="Talag J."/>
            <person name="Welchert J."/>
            <person name="Wing R.A."/>
        </authorList>
    </citation>
    <scope>NUCLEOTIDE SEQUENCE [LARGE SCALE GENOMIC DNA]</scope>
</reference>
<dbReference type="HOGENOM" id="CLU_012062_15_1_1"/>
<keyword evidence="2" id="KW-0150">Chloroplast</keyword>
<dbReference type="STRING" id="40148.A0A0D9Z815"/>
<keyword evidence="7 10" id="KW-0694">RNA-binding</keyword>
<evidence type="ECO:0000259" key="12">
    <source>
        <dbReference type="PROSITE" id="PS50102"/>
    </source>
</evidence>
<feature type="domain" description="RRM" evidence="12">
    <location>
        <begin position="180"/>
        <end position="258"/>
    </location>
</feature>
<dbReference type="GO" id="GO:0006397">
    <property type="term" value="P:mRNA processing"/>
    <property type="evidence" value="ECO:0007669"/>
    <property type="project" value="UniProtKB-KW"/>
</dbReference>
<comment type="subcellular location">
    <subcellularLocation>
        <location evidence="1">Plastid</location>
        <location evidence="1">Chloroplast</location>
    </subcellularLocation>
</comment>
<evidence type="ECO:0000256" key="7">
    <source>
        <dbReference type="ARBA" id="ARBA00022884"/>
    </source>
</evidence>
<organism evidence="13">
    <name type="scientific">Oryza glumipatula</name>
    <dbReference type="NCBI Taxonomy" id="40148"/>
    <lineage>
        <taxon>Eukaryota</taxon>
        <taxon>Viridiplantae</taxon>
        <taxon>Streptophyta</taxon>
        <taxon>Embryophyta</taxon>
        <taxon>Tracheophyta</taxon>
        <taxon>Spermatophyta</taxon>
        <taxon>Magnoliopsida</taxon>
        <taxon>Liliopsida</taxon>
        <taxon>Poales</taxon>
        <taxon>Poaceae</taxon>
        <taxon>BOP clade</taxon>
        <taxon>Oryzoideae</taxon>
        <taxon>Oryzeae</taxon>
        <taxon>Oryzinae</taxon>
        <taxon>Oryza</taxon>
    </lineage>
</organism>
<evidence type="ECO:0000256" key="8">
    <source>
        <dbReference type="ARBA" id="ARBA00022946"/>
    </source>
</evidence>
<accession>A0A0D9Z815</accession>
<evidence type="ECO:0000256" key="9">
    <source>
        <dbReference type="ARBA" id="ARBA00023274"/>
    </source>
</evidence>
<name>A0A0D9Z815_9ORYZ</name>
<dbReference type="AlphaFoldDB" id="A0A0D9Z815"/>
<dbReference type="PANTHER" id="PTHR48025">
    <property type="entry name" value="OS02G0815200 PROTEIN"/>
    <property type="match status" value="1"/>
</dbReference>
<dbReference type="InterPro" id="IPR048289">
    <property type="entry name" value="RRM2_NsCP33-like"/>
</dbReference>
<evidence type="ECO:0000256" key="11">
    <source>
        <dbReference type="SAM" id="MobiDB-lite"/>
    </source>
</evidence>
<keyword evidence="14" id="KW-1185">Reference proteome</keyword>
<dbReference type="GO" id="GO:0009535">
    <property type="term" value="C:chloroplast thylakoid membrane"/>
    <property type="evidence" value="ECO:0007669"/>
    <property type="project" value="TreeGrafter"/>
</dbReference>
<dbReference type="GO" id="GO:1901259">
    <property type="term" value="P:chloroplast rRNA processing"/>
    <property type="evidence" value="ECO:0007669"/>
    <property type="project" value="TreeGrafter"/>
</dbReference>
<dbReference type="Proteomes" id="UP000026961">
    <property type="component" value="Chromosome 3"/>
</dbReference>
<dbReference type="Gramene" id="OGLUM03G19770.1">
    <property type="protein sequence ID" value="OGLUM03G19770.1"/>
    <property type="gene ID" value="OGLUM03G19770"/>
</dbReference>
<evidence type="ECO:0000256" key="2">
    <source>
        <dbReference type="ARBA" id="ARBA00022528"/>
    </source>
</evidence>
<evidence type="ECO:0000256" key="3">
    <source>
        <dbReference type="ARBA" id="ARBA00022553"/>
    </source>
</evidence>
<keyword evidence="9" id="KW-0687">Ribonucleoprotein</keyword>
<evidence type="ECO:0000256" key="4">
    <source>
        <dbReference type="ARBA" id="ARBA00022640"/>
    </source>
</evidence>
<protein>
    <recommendedName>
        <fullName evidence="12">RRM domain-containing protein</fullName>
    </recommendedName>
</protein>
<dbReference type="EnsemblPlants" id="OGLUM03G19770.1">
    <property type="protein sequence ID" value="OGLUM03G19770.1"/>
    <property type="gene ID" value="OGLUM03G19770"/>
</dbReference>
<dbReference type="PROSITE" id="PS50102">
    <property type="entry name" value="RRM"/>
    <property type="match status" value="2"/>
</dbReference>
<dbReference type="InterPro" id="IPR035979">
    <property type="entry name" value="RBD_domain_sf"/>
</dbReference>
<dbReference type="InterPro" id="IPR012677">
    <property type="entry name" value="Nucleotide-bd_a/b_plait_sf"/>
</dbReference>
<dbReference type="InterPro" id="IPR050502">
    <property type="entry name" value="Euk_RNA-bind_prot"/>
</dbReference>
<evidence type="ECO:0000256" key="1">
    <source>
        <dbReference type="ARBA" id="ARBA00004229"/>
    </source>
</evidence>
<keyword evidence="5" id="KW-0507">mRNA processing</keyword>
<dbReference type="SUPFAM" id="SSF54928">
    <property type="entry name" value="RNA-binding domain, RBD"/>
    <property type="match status" value="2"/>
</dbReference>
<proteinExistence type="predicted"/>
<dbReference type="InterPro" id="IPR000504">
    <property type="entry name" value="RRM_dom"/>
</dbReference>
<feature type="region of interest" description="Disordered" evidence="11">
    <location>
        <begin position="60"/>
        <end position="83"/>
    </location>
</feature>
<dbReference type="FunFam" id="3.30.70.330:FF:000357">
    <property type="entry name" value="Ribonucleoprotein A, chloroplastic"/>
    <property type="match status" value="1"/>
</dbReference>
<dbReference type="FunFam" id="3.30.70.330:FF:000423">
    <property type="entry name" value="Ribonucleoprotein A, chloroplastic"/>
    <property type="match status" value="1"/>
</dbReference>
<dbReference type="GO" id="GO:1990904">
    <property type="term" value="C:ribonucleoprotein complex"/>
    <property type="evidence" value="ECO:0007669"/>
    <property type="project" value="UniProtKB-KW"/>
</dbReference>
<dbReference type="GO" id="GO:0009409">
    <property type="term" value="P:response to cold"/>
    <property type="evidence" value="ECO:0007669"/>
    <property type="project" value="UniProtKB-ARBA"/>
</dbReference>
<dbReference type="SMART" id="SM00360">
    <property type="entry name" value="RRM"/>
    <property type="match status" value="2"/>
</dbReference>
<evidence type="ECO:0000256" key="6">
    <source>
        <dbReference type="ARBA" id="ARBA00022737"/>
    </source>
</evidence>
<evidence type="ECO:0000313" key="14">
    <source>
        <dbReference type="Proteomes" id="UP000026961"/>
    </source>
</evidence>
<dbReference type="Gene3D" id="3.30.70.330">
    <property type="match status" value="2"/>
</dbReference>
<feature type="domain" description="RRM" evidence="12">
    <location>
        <begin position="86"/>
        <end position="164"/>
    </location>
</feature>
<keyword evidence="4" id="KW-0934">Plastid</keyword>
<dbReference type="eggNOG" id="KOG0118">
    <property type="taxonomic scope" value="Eukaryota"/>
</dbReference>
<feature type="compositionally biased region" description="Acidic residues" evidence="11">
    <location>
        <begin position="62"/>
        <end position="83"/>
    </location>
</feature>
<dbReference type="PANTHER" id="PTHR48025:SF1">
    <property type="entry name" value="RRM DOMAIN-CONTAINING PROTEIN"/>
    <property type="match status" value="1"/>
</dbReference>
<dbReference type="GO" id="GO:0003729">
    <property type="term" value="F:mRNA binding"/>
    <property type="evidence" value="ECO:0007669"/>
    <property type="project" value="TreeGrafter"/>
</dbReference>
<sequence length="265" mass="28585">MAATLFSTALSPHLLPLPSTSSNPASSSLSFLSKPLLPALAVAGWPRRRTSPFVPVAVAVSEEVETEEDEEEEEEGSGGEEFSDDLRVFVGNLPFSVDSAQLAGLFEQAGSVEMVEVIYDKLTGRSRGFGFVTMSSVEEVEAAVEQFNGYILDGRSLRVNSGPPPPREQSSRRAPRGEANRVYVGNLSWGVDNAALANLFSGEGEVLEAKVIYDRESGRSRGFGFVTYGSAEEVENAVSNLDGADMDGRQIRVTVAESKPPRRQY</sequence>
<keyword evidence="8" id="KW-0809">Transit peptide</keyword>
<keyword evidence="6" id="KW-0677">Repeat</keyword>
<keyword evidence="3" id="KW-0597">Phosphoprotein</keyword>
<evidence type="ECO:0000313" key="13">
    <source>
        <dbReference type="EnsemblPlants" id="OGLUM03G19770.1"/>
    </source>
</evidence>
<evidence type="ECO:0000256" key="10">
    <source>
        <dbReference type="PROSITE-ProRule" id="PRU00176"/>
    </source>
</evidence>
<dbReference type="CDD" id="cd21608">
    <property type="entry name" value="RRM2_NsCP33_like"/>
    <property type="match status" value="1"/>
</dbReference>
<dbReference type="Pfam" id="PF00076">
    <property type="entry name" value="RRM_1"/>
    <property type="match status" value="2"/>
</dbReference>
<reference evidence="13" key="1">
    <citation type="submission" date="2015-04" db="UniProtKB">
        <authorList>
            <consortium name="EnsemblPlants"/>
        </authorList>
    </citation>
    <scope>IDENTIFICATION</scope>
</reference>
<feature type="region of interest" description="Disordered" evidence="11">
    <location>
        <begin position="155"/>
        <end position="177"/>
    </location>
</feature>